<comment type="caution">
    <text evidence="5">The sequence shown here is derived from an EMBL/GenBank/DDBJ whole genome shotgun (WGS) entry which is preliminary data.</text>
</comment>
<dbReference type="InterPro" id="IPR027417">
    <property type="entry name" value="P-loop_NTPase"/>
</dbReference>
<dbReference type="InterPro" id="IPR030934">
    <property type="entry name" value="Intein_C"/>
</dbReference>
<dbReference type="EMBL" id="MGGL01000015">
    <property type="protein sequence ID" value="OGM26208.1"/>
    <property type="molecule type" value="Genomic_DNA"/>
</dbReference>
<sequence length="1349" mass="151572">MAVLDFLKKKKGSVDKAQKEVLDNTEPVETEAKIQQTAVPPIPNFVDPTTITEKKSGIFSKFSLSKKDQSQPLPVKPDVPISPEIANETKPEIMDPNKAIAEQGMTLLDVLAPRTIEIDFDFIKINDIFFRTLFISGYPRFVSPGWLEQIINFDSSLDISFYVYPIEAKGVLEDLRHKIAEMEAEIATDLERGRIVNASTQAKLDDARILQEELVKGAEHFYEFAFYITIPARSLDDLNDVTKQVQSTLGSVLVAAQTAVLDMENGFSSTLPFATDRLNITRNMDTTSLSTTFPLTSAELSSDSGVLYGINPLNDSFIIFDRYSMENSNMAIFATSGAGKTVEKNEPVLYQNSLGETKLDSIGNIVENVFKEKEVIKFDEESEGVVKPNIKVLSFNDSLKAKWSVVTVAARKKSPKTLYKITTKSGRAITTTKDHNFVALERGLIKVVRGDAIKTGSYLPLAKRVLYDSRSQKYISVEDTLQKVGADFLYVSNNRIKHPHHGTTKSIPRKINLNSGFFRLLGYFASEGMVIPKRALISSCTHEVLEDAHEFYSTMKINYSLVKKSGKLIGIYTSNHLFSKFLKVIGASGKANEKRIPEIVFSASKKHAAEFLKAYFEGDGGVEKHEISATTKSKGLASDLSYLLLRFGIITRTRTAKKAATNTKNKTKHTYYRLRISGQDNIREFINNISFISKEKNLKTKRLLKKGNTNVDVIPELQPIFKEIYDVLYSSSEIPAPKKFSEIKLGIFKPSSKNLLSIIEHVEERIKEIEDLERDGLLTLRNLPPVQEILKEGEDKTLNTLLWKNLGKSWWTIKNGCPPKLNTALRAAAVTHGYDYSASDVTGAIHRTFQKTGESLSCFNYSLWTALINANQNPLYESVINARDYISQKYQEKKAGLQRIKEKINFLKTLATSDLFWDPVVKIKKFESKDKYVYDLQVENEVFLAGHGGLFVHNSYFVKLESLRSLMLGTEIIIIDPEAEYKDLSEAVGGQYITFAYSSPSKINPFDLSQVYEEGENQLGLKILSLHSLFKVIMGTLSATQEALLDHALIETYRGKGITQDSASQTKEPPLMEDLYKTLVGMETDEAMDLAARIEKFVKGSFVGIFDQQTNVEINNPFTVFSVKEVQDALRPIAMFIILDFIWTKVKRDLKRRLLVVDEAWHMMRYADSAQFMWSIVKRARKYYLGLTTITQDVEDFLSIDIGKAIVTNSALRVLLKQSPAAIDKVGDVFYLSQGEKQLLLGANIGEGIFFAGNHHVPIYIVASPEEHKLITTRPQELLARQKDIPPAETVVEETKSKDSLGKESIPAWRIAQENEIPAEEGVKDDTPPVLGPQTDKTPEVDVFKKDDK</sequence>
<dbReference type="InterPro" id="IPR051162">
    <property type="entry name" value="T4SS_component"/>
</dbReference>
<protein>
    <recommendedName>
        <fullName evidence="4">DOD-type homing endonuclease domain-containing protein</fullName>
    </recommendedName>
</protein>
<dbReference type="CDD" id="cd00081">
    <property type="entry name" value="Hint"/>
    <property type="match status" value="1"/>
</dbReference>
<dbReference type="InterPro" id="IPR027434">
    <property type="entry name" value="Homing_endonucl"/>
</dbReference>
<keyword evidence="1" id="KW-0068">Autocatalytic cleavage</keyword>
<dbReference type="SMART" id="SM00305">
    <property type="entry name" value="HintC"/>
    <property type="match status" value="1"/>
</dbReference>
<evidence type="ECO:0000256" key="1">
    <source>
        <dbReference type="ARBA" id="ARBA00022813"/>
    </source>
</evidence>
<dbReference type="Gene3D" id="3.40.50.300">
    <property type="entry name" value="P-loop containing nucleotide triphosphate hydrolases"/>
    <property type="match status" value="1"/>
</dbReference>
<dbReference type="InterPro" id="IPR004860">
    <property type="entry name" value="LAGLIDADG_dom"/>
</dbReference>
<dbReference type="NCBIfam" id="TIGR01445">
    <property type="entry name" value="intein_Nterm"/>
    <property type="match status" value="1"/>
</dbReference>
<dbReference type="SMART" id="SM00306">
    <property type="entry name" value="HintN"/>
    <property type="match status" value="1"/>
</dbReference>
<dbReference type="NCBIfam" id="TIGR01443">
    <property type="entry name" value="intein_Cterm"/>
    <property type="match status" value="1"/>
</dbReference>
<evidence type="ECO:0000256" key="2">
    <source>
        <dbReference type="ARBA" id="ARBA00023000"/>
    </source>
</evidence>
<feature type="region of interest" description="Disordered" evidence="3">
    <location>
        <begin position="1293"/>
        <end position="1349"/>
    </location>
</feature>
<dbReference type="InterPro" id="IPR004042">
    <property type="entry name" value="Intein_endonuc_central"/>
</dbReference>
<reference evidence="5 6" key="1">
    <citation type="journal article" date="2016" name="Nat. Commun.">
        <title>Thousands of microbial genomes shed light on interconnected biogeochemical processes in an aquifer system.</title>
        <authorList>
            <person name="Anantharaman K."/>
            <person name="Brown C.T."/>
            <person name="Hug L.A."/>
            <person name="Sharon I."/>
            <person name="Castelle C.J."/>
            <person name="Probst A.J."/>
            <person name="Thomas B.C."/>
            <person name="Singh A."/>
            <person name="Wilkins M.J."/>
            <person name="Karaoz U."/>
            <person name="Brodie E.L."/>
            <person name="Williams K.H."/>
            <person name="Hubbard S.S."/>
            <person name="Banfield J.F."/>
        </authorList>
    </citation>
    <scope>NUCLEOTIDE SEQUENCE [LARGE SCALE GENOMIC DNA]</scope>
</reference>
<dbReference type="PROSITE" id="PS50818">
    <property type="entry name" value="INTEIN_C_TER"/>
    <property type="match status" value="1"/>
</dbReference>
<dbReference type="SUPFAM" id="SSF51294">
    <property type="entry name" value="Hedgehog/intein (Hint) domain"/>
    <property type="match status" value="1"/>
</dbReference>
<dbReference type="PANTHER" id="PTHR30121">
    <property type="entry name" value="UNCHARACTERIZED PROTEIN YJGR-RELATED"/>
    <property type="match status" value="1"/>
</dbReference>
<dbReference type="InterPro" id="IPR006141">
    <property type="entry name" value="Intein_N"/>
</dbReference>
<dbReference type="InterPro" id="IPR036844">
    <property type="entry name" value="Hint_dom_sf"/>
</dbReference>
<evidence type="ECO:0000259" key="4">
    <source>
        <dbReference type="PROSITE" id="PS50819"/>
    </source>
</evidence>
<feature type="domain" description="DOD-type homing endonuclease" evidence="4">
    <location>
        <begin position="520"/>
        <end position="649"/>
    </location>
</feature>
<proteinExistence type="predicted"/>
<name>A0A1F7YHZ2_9BACT</name>
<dbReference type="InterPro" id="IPR003586">
    <property type="entry name" value="Hint_dom_C"/>
</dbReference>
<dbReference type="PANTHER" id="PTHR30121:SF6">
    <property type="entry name" value="SLR6007 PROTEIN"/>
    <property type="match status" value="1"/>
</dbReference>
<evidence type="ECO:0000313" key="6">
    <source>
        <dbReference type="Proteomes" id="UP000179221"/>
    </source>
</evidence>
<dbReference type="PROSITE" id="PS50819">
    <property type="entry name" value="INTEIN_ENDONUCLEASE"/>
    <property type="match status" value="1"/>
</dbReference>
<gene>
    <name evidence="5" type="ORF">A2628_02615</name>
</gene>
<dbReference type="Proteomes" id="UP000179221">
    <property type="component" value="Unassembled WGS sequence"/>
</dbReference>
<evidence type="ECO:0000313" key="5">
    <source>
        <dbReference type="EMBL" id="OGM26208.1"/>
    </source>
</evidence>
<dbReference type="Gene3D" id="1.10.8.730">
    <property type="match status" value="1"/>
</dbReference>
<dbReference type="Pfam" id="PF14890">
    <property type="entry name" value="Intein_splicing"/>
    <property type="match status" value="1"/>
</dbReference>
<keyword evidence="2" id="KW-0651">Protein splicing</keyword>
<dbReference type="Pfam" id="PF19044">
    <property type="entry name" value="P-loop_TraG"/>
    <property type="match status" value="1"/>
</dbReference>
<evidence type="ECO:0000256" key="3">
    <source>
        <dbReference type="SAM" id="MobiDB-lite"/>
    </source>
</evidence>
<feature type="compositionally biased region" description="Basic and acidic residues" evidence="3">
    <location>
        <begin position="1337"/>
        <end position="1349"/>
    </location>
</feature>
<feature type="compositionally biased region" description="Basic and acidic residues" evidence="3">
    <location>
        <begin position="1293"/>
        <end position="1302"/>
    </location>
</feature>
<accession>A0A1F7YHZ2</accession>
<dbReference type="Gene3D" id="3.10.28.10">
    <property type="entry name" value="Homing endonucleases"/>
    <property type="match status" value="1"/>
</dbReference>
<dbReference type="InterPro" id="IPR003587">
    <property type="entry name" value="Hint_dom_N"/>
</dbReference>
<dbReference type="PROSITE" id="PS50817">
    <property type="entry name" value="INTEIN_N_TER"/>
    <property type="match status" value="1"/>
</dbReference>
<organism evidence="5 6">
    <name type="scientific">Candidatus Woesebacteria bacterium RIFCSPHIGHO2_01_FULL_40_22</name>
    <dbReference type="NCBI Taxonomy" id="1802499"/>
    <lineage>
        <taxon>Bacteria</taxon>
        <taxon>Candidatus Woeseibacteriota</taxon>
    </lineage>
</organism>
<dbReference type="SUPFAM" id="SSF55608">
    <property type="entry name" value="Homing endonucleases"/>
    <property type="match status" value="1"/>
</dbReference>
<dbReference type="Gene3D" id="2.170.16.10">
    <property type="entry name" value="Hedgehog/Intein (Hint) domain"/>
    <property type="match status" value="2"/>
</dbReference>
<dbReference type="PRINTS" id="PR00379">
    <property type="entry name" value="INTEIN"/>
</dbReference>
<dbReference type="InterPro" id="IPR043964">
    <property type="entry name" value="P-loop_TraG"/>
</dbReference>
<dbReference type="Pfam" id="PF14528">
    <property type="entry name" value="LAGLIDADG_3"/>
    <property type="match status" value="1"/>
</dbReference>
<dbReference type="GO" id="GO:0016539">
    <property type="term" value="P:intein-mediated protein splicing"/>
    <property type="evidence" value="ECO:0007669"/>
    <property type="project" value="InterPro"/>
</dbReference>
<dbReference type="SUPFAM" id="SSF52540">
    <property type="entry name" value="P-loop containing nucleoside triphosphate hydrolases"/>
    <property type="match status" value="1"/>
</dbReference>
<dbReference type="GO" id="GO:0004519">
    <property type="term" value="F:endonuclease activity"/>
    <property type="evidence" value="ECO:0007669"/>
    <property type="project" value="InterPro"/>
</dbReference>
<dbReference type="InterPro" id="IPR006142">
    <property type="entry name" value="INTEIN"/>
</dbReference>
<dbReference type="CDD" id="cd01127">
    <property type="entry name" value="TrwB_TraG_TraD_VirD4"/>
    <property type="match status" value="1"/>
</dbReference>